<dbReference type="OrthoDB" id="672807at2"/>
<dbReference type="AlphaFoldDB" id="A0A1I5B8U6"/>
<evidence type="ECO:0000313" key="2">
    <source>
        <dbReference type="EMBL" id="SFN71106.1"/>
    </source>
</evidence>
<organism evidence="2 3">
    <name type="scientific">Paenimyroides ummariense</name>
    <dbReference type="NCBI Taxonomy" id="913024"/>
    <lineage>
        <taxon>Bacteria</taxon>
        <taxon>Pseudomonadati</taxon>
        <taxon>Bacteroidota</taxon>
        <taxon>Flavobacteriia</taxon>
        <taxon>Flavobacteriales</taxon>
        <taxon>Flavobacteriaceae</taxon>
        <taxon>Paenimyroides</taxon>
    </lineage>
</organism>
<sequence>MKKIFKNFIGLCTLAVVTSALFVNCSSSDDGNGPVIPGIEGKNMKFTITIDNVTMDDYISFVAVSSSFNTNTIWKVNGTERANETGISLDKQSFSGSTKTYVIESISPLPAASLSMQFIPFNNKSITYSYKAEINGTVVKDEQNITVTNPNSHTAQYSY</sequence>
<dbReference type="RefSeq" id="WP_091522298.1">
    <property type="nucleotide sequence ID" value="NZ_FOVI01000009.1"/>
</dbReference>
<keyword evidence="3" id="KW-1185">Reference proteome</keyword>
<accession>A0A1I5B8U6</accession>
<protein>
    <recommendedName>
        <fullName evidence="4">DUF4625 domain-containing protein</fullName>
    </recommendedName>
</protein>
<proteinExistence type="predicted"/>
<feature type="signal peptide" evidence="1">
    <location>
        <begin position="1"/>
        <end position="22"/>
    </location>
</feature>
<name>A0A1I5B8U6_9FLAO</name>
<keyword evidence="1" id="KW-0732">Signal</keyword>
<evidence type="ECO:0000313" key="3">
    <source>
        <dbReference type="Proteomes" id="UP000199036"/>
    </source>
</evidence>
<evidence type="ECO:0008006" key="4">
    <source>
        <dbReference type="Google" id="ProtNLM"/>
    </source>
</evidence>
<reference evidence="3" key="1">
    <citation type="submission" date="2016-10" db="EMBL/GenBank/DDBJ databases">
        <authorList>
            <person name="Varghese N."/>
            <person name="Submissions S."/>
        </authorList>
    </citation>
    <scope>NUCLEOTIDE SEQUENCE [LARGE SCALE GENOMIC DNA]</scope>
    <source>
        <strain evidence="3">DS-12</strain>
    </source>
</reference>
<gene>
    <name evidence="2" type="ORF">SAMN05421741_109106</name>
</gene>
<dbReference type="EMBL" id="FOVI01000009">
    <property type="protein sequence ID" value="SFN71106.1"/>
    <property type="molecule type" value="Genomic_DNA"/>
</dbReference>
<feature type="chain" id="PRO_5011659164" description="DUF4625 domain-containing protein" evidence="1">
    <location>
        <begin position="23"/>
        <end position="159"/>
    </location>
</feature>
<evidence type="ECO:0000256" key="1">
    <source>
        <dbReference type="SAM" id="SignalP"/>
    </source>
</evidence>
<dbReference type="Proteomes" id="UP000199036">
    <property type="component" value="Unassembled WGS sequence"/>
</dbReference>